<evidence type="ECO:0000313" key="14">
    <source>
        <dbReference type="EMBL" id="ERN11728.1"/>
    </source>
</evidence>
<dbReference type="InterPro" id="IPR000719">
    <property type="entry name" value="Prot_kinase_dom"/>
</dbReference>
<sequence>MVSPPPPLDPKRLSAAKPLGRGATGTVFLITPDTTTTTNTATTENFALKVVDISSPSSARRARQELSVLSRLNHPFLPSLLGSFESPASELIGWAIPFCTGGDLNALRRTLTDRTFSSSAIRFYAAEIVLALDSLHRLGIVYRDLKPENVLIQDNGHVMLMDFDLSAILEPTASDSGDISPINESEFRRKKGGNTARVSPAARKGGLNSFVGTEEYVAPEILRGDGHDFAVDWWALGVLLYEMMYGRTPFRGRCRKETFRNVLEKTPVFSGPKCPLSDLITRLLEKEPERRLGFKAGAAEVRRHAFFRGVRWEEVPYISRPPFLNFSAKVSSKSDEEIDVLEYFQRRRAAKPAEKSARVSESDGERTSSLT</sequence>
<evidence type="ECO:0000256" key="12">
    <source>
        <dbReference type="SAM" id="MobiDB-lite"/>
    </source>
</evidence>
<evidence type="ECO:0000256" key="2">
    <source>
        <dbReference type="ARBA" id="ARBA00012513"/>
    </source>
</evidence>
<reference evidence="15" key="1">
    <citation type="journal article" date="2013" name="Science">
        <title>The Amborella genome and the evolution of flowering plants.</title>
        <authorList>
            <consortium name="Amborella Genome Project"/>
        </authorList>
    </citation>
    <scope>NUCLEOTIDE SEQUENCE [LARGE SCALE GENOMIC DNA]</scope>
</reference>
<accession>W1PUK0</accession>
<comment type="similarity">
    <text evidence="1">Belongs to the protein kinase superfamily. AGC Ser/Thr protein kinase family.</text>
</comment>
<dbReference type="GO" id="GO:0005737">
    <property type="term" value="C:cytoplasm"/>
    <property type="evidence" value="ECO:0000318"/>
    <property type="project" value="GO_Central"/>
</dbReference>
<feature type="region of interest" description="Disordered" evidence="12">
    <location>
        <begin position="350"/>
        <end position="371"/>
    </location>
</feature>
<dbReference type="AlphaFoldDB" id="W1PUK0"/>
<dbReference type="KEGG" id="atr:18439929"/>
<dbReference type="Gene3D" id="1.10.510.10">
    <property type="entry name" value="Transferase(Phosphotransferase) domain 1"/>
    <property type="match status" value="1"/>
</dbReference>
<protein>
    <recommendedName>
        <fullName evidence="2">non-specific serine/threonine protein kinase</fullName>
        <ecNumber evidence="2">2.7.11.1</ecNumber>
    </recommendedName>
</protein>
<evidence type="ECO:0000256" key="11">
    <source>
        <dbReference type="RuleBase" id="RU000304"/>
    </source>
</evidence>
<dbReference type="SMART" id="SM00220">
    <property type="entry name" value="S_TKc"/>
    <property type="match status" value="1"/>
</dbReference>
<feature type="compositionally biased region" description="Basic and acidic residues" evidence="12">
    <location>
        <begin position="351"/>
        <end position="371"/>
    </location>
</feature>
<comment type="catalytic activity">
    <reaction evidence="8">
        <text>L-threonyl-[protein] + ATP = O-phospho-L-threonyl-[protein] + ADP + H(+)</text>
        <dbReference type="Rhea" id="RHEA:46608"/>
        <dbReference type="Rhea" id="RHEA-COMP:11060"/>
        <dbReference type="Rhea" id="RHEA-COMP:11605"/>
        <dbReference type="ChEBI" id="CHEBI:15378"/>
        <dbReference type="ChEBI" id="CHEBI:30013"/>
        <dbReference type="ChEBI" id="CHEBI:30616"/>
        <dbReference type="ChEBI" id="CHEBI:61977"/>
        <dbReference type="ChEBI" id="CHEBI:456216"/>
        <dbReference type="EC" id="2.7.11.1"/>
    </reaction>
</comment>
<dbReference type="GO" id="GO:0005524">
    <property type="term" value="F:ATP binding"/>
    <property type="evidence" value="ECO:0007669"/>
    <property type="project" value="UniProtKB-UniRule"/>
</dbReference>
<proteinExistence type="inferred from homology"/>
<keyword evidence="5 10" id="KW-0547">Nucleotide-binding</keyword>
<dbReference type="GO" id="GO:0005634">
    <property type="term" value="C:nucleus"/>
    <property type="evidence" value="ECO:0000318"/>
    <property type="project" value="GO_Central"/>
</dbReference>
<dbReference type="OMA" id="EYFAWAV"/>
<dbReference type="PROSITE" id="PS50011">
    <property type="entry name" value="PROTEIN_KINASE_DOM"/>
    <property type="match status" value="1"/>
</dbReference>
<keyword evidence="6" id="KW-0418">Kinase</keyword>
<feature type="binding site" evidence="10">
    <location>
        <position position="49"/>
    </location>
    <ligand>
        <name>ATP</name>
        <dbReference type="ChEBI" id="CHEBI:30616"/>
    </ligand>
</feature>
<dbReference type="PROSITE" id="PS00107">
    <property type="entry name" value="PROTEIN_KINASE_ATP"/>
    <property type="match status" value="1"/>
</dbReference>
<dbReference type="HOGENOM" id="CLU_000288_63_30_1"/>
<dbReference type="eggNOG" id="KOG0610">
    <property type="taxonomic scope" value="Eukaryota"/>
</dbReference>
<evidence type="ECO:0000256" key="3">
    <source>
        <dbReference type="ARBA" id="ARBA00022527"/>
    </source>
</evidence>
<keyword evidence="15" id="KW-1185">Reference proteome</keyword>
<evidence type="ECO:0000256" key="10">
    <source>
        <dbReference type="PROSITE-ProRule" id="PRU10141"/>
    </source>
</evidence>
<dbReference type="Gramene" id="ERN11728">
    <property type="protein sequence ID" value="ERN11728"/>
    <property type="gene ID" value="AMTR_s00022p00236150"/>
</dbReference>
<dbReference type="InterPro" id="IPR017441">
    <property type="entry name" value="Protein_kinase_ATP_BS"/>
</dbReference>
<evidence type="ECO:0000256" key="8">
    <source>
        <dbReference type="ARBA" id="ARBA00047899"/>
    </source>
</evidence>
<evidence type="ECO:0000256" key="7">
    <source>
        <dbReference type="ARBA" id="ARBA00022840"/>
    </source>
</evidence>
<evidence type="ECO:0000256" key="5">
    <source>
        <dbReference type="ARBA" id="ARBA00022741"/>
    </source>
</evidence>
<dbReference type="EC" id="2.7.11.1" evidence="2"/>
<dbReference type="InterPro" id="IPR008271">
    <property type="entry name" value="Ser/Thr_kinase_AS"/>
</dbReference>
<dbReference type="STRING" id="13333.W1PUK0"/>
<evidence type="ECO:0000259" key="13">
    <source>
        <dbReference type="PROSITE" id="PS50011"/>
    </source>
</evidence>
<comment type="catalytic activity">
    <reaction evidence="9">
        <text>L-seryl-[protein] + ATP = O-phospho-L-seryl-[protein] + ADP + H(+)</text>
        <dbReference type="Rhea" id="RHEA:17989"/>
        <dbReference type="Rhea" id="RHEA-COMP:9863"/>
        <dbReference type="Rhea" id="RHEA-COMP:11604"/>
        <dbReference type="ChEBI" id="CHEBI:15378"/>
        <dbReference type="ChEBI" id="CHEBI:29999"/>
        <dbReference type="ChEBI" id="CHEBI:30616"/>
        <dbReference type="ChEBI" id="CHEBI:83421"/>
        <dbReference type="ChEBI" id="CHEBI:456216"/>
        <dbReference type="EC" id="2.7.11.1"/>
    </reaction>
</comment>
<evidence type="ECO:0000256" key="4">
    <source>
        <dbReference type="ARBA" id="ARBA00022679"/>
    </source>
</evidence>
<evidence type="ECO:0000256" key="6">
    <source>
        <dbReference type="ARBA" id="ARBA00022777"/>
    </source>
</evidence>
<evidence type="ECO:0000256" key="1">
    <source>
        <dbReference type="ARBA" id="ARBA00009903"/>
    </source>
</evidence>
<dbReference type="SUPFAM" id="SSF56112">
    <property type="entry name" value="Protein kinase-like (PK-like)"/>
    <property type="match status" value="1"/>
</dbReference>
<dbReference type="Pfam" id="PF00069">
    <property type="entry name" value="Pkinase"/>
    <property type="match status" value="1"/>
</dbReference>
<name>W1PUK0_AMBTC</name>
<evidence type="ECO:0000313" key="15">
    <source>
        <dbReference type="Proteomes" id="UP000017836"/>
    </source>
</evidence>
<dbReference type="FunFam" id="1.10.510.10:FF:000294">
    <property type="entry name" value="Serine/threonine-protein kinase OXI1"/>
    <property type="match status" value="1"/>
</dbReference>
<dbReference type="Gene3D" id="3.30.200.20">
    <property type="entry name" value="Phosphorylase Kinase, domain 1"/>
    <property type="match status" value="1"/>
</dbReference>
<dbReference type="PROSITE" id="PS00108">
    <property type="entry name" value="PROTEIN_KINASE_ST"/>
    <property type="match status" value="1"/>
</dbReference>
<dbReference type="GO" id="GO:0005886">
    <property type="term" value="C:plasma membrane"/>
    <property type="evidence" value="ECO:0000318"/>
    <property type="project" value="GO_Central"/>
</dbReference>
<keyword evidence="7 10" id="KW-0067">ATP-binding</keyword>
<keyword evidence="4" id="KW-0808">Transferase</keyword>
<dbReference type="EMBL" id="KI392687">
    <property type="protein sequence ID" value="ERN11728.1"/>
    <property type="molecule type" value="Genomic_DNA"/>
</dbReference>
<evidence type="ECO:0000256" key="9">
    <source>
        <dbReference type="ARBA" id="ARBA00048679"/>
    </source>
</evidence>
<feature type="domain" description="Protein kinase" evidence="13">
    <location>
        <begin position="13"/>
        <end position="307"/>
    </location>
</feature>
<gene>
    <name evidence="14" type="ORF">AMTR_s00022p00236150</name>
</gene>
<keyword evidence="3 11" id="KW-0723">Serine/threonine-protein kinase</keyword>
<organism evidence="14 15">
    <name type="scientific">Amborella trichopoda</name>
    <dbReference type="NCBI Taxonomy" id="13333"/>
    <lineage>
        <taxon>Eukaryota</taxon>
        <taxon>Viridiplantae</taxon>
        <taxon>Streptophyta</taxon>
        <taxon>Embryophyta</taxon>
        <taxon>Tracheophyta</taxon>
        <taxon>Spermatophyta</taxon>
        <taxon>Magnoliopsida</taxon>
        <taxon>Amborellales</taxon>
        <taxon>Amborellaceae</taxon>
        <taxon>Amborella</taxon>
    </lineage>
</organism>
<dbReference type="FunFam" id="1.10.510.10:FF:000312">
    <property type="entry name" value="Serine/threonine-protein kinase OXI1"/>
    <property type="match status" value="1"/>
</dbReference>
<dbReference type="Proteomes" id="UP000017836">
    <property type="component" value="Unassembled WGS sequence"/>
</dbReference>
<dbReference type="PANTHER" id="PTHR45637">
    <property type="entry name" value="FLIPPASE KINASE 1-RELATED"/>
    <property type="match status" value="1"/>
</dbReference>
<dbReference type="InterPro" id="IPR011009">
    <property type="entry name" value="Kinase-like_dom_sf"/>
</dbReference>
<dbReference type="GO" id="GO:0004674">
    <property type="term" value="F:protein serine/threonine kinase activity"/>
    <property type="evidence" value="ECO:0000318"/>
    <property type="project" value="GO_Central"/>
</dbReference>
<dbReference type="OrthoDB" id="432483at2759"/>